<reference evidence="2" key="1">
    <citation type="journal article" date="2019" name="Int. J. Syst. Evol. Microbiol.">
        <title>The Global Catalogue of Microorganisms (GCM) 10K type strain sequencing project: providing services to taxonomists for standard genome sequencing and annotation.</title>
        <authorList>
            <consortium name="The Broad Institute Genomics Platform"/>
            <consortium name="The Broad Institute Genome Sequencing Center for Infectious Disease"/>
            <person name="Wu L."/>
            <person name="Ma J."/>
        </authorList>
    </citation>
    <scope>NUCLEOTIDE SEQUENCE [LARGE SCALE GENOMIC DNA]</scope>
    <source>
        <strain evidence="2">CCUG 50353</strain>
    </source>
</reference>
<evidence type="ECO:0000313" key="2">
    <source>
        <dbReference type="Proteomes" id="UP001595733"/>
    </source>
</evidence>
<dbReference type="Gene3D" id="1.25.40.10">
    <property type="entry name" value="Tetratricopeptide repeat domain"/>
    <property type="match status" value="1"/>
</dbReference>
<dbReference type="SUPFAM" id="SSF48452">
    <property type="entry name" value="TPR-like"/>
    <property type="match status" value="1"/>
</dbReference>
<name>A0ABV8UXC4_9BACL</name>
<dbReference type="Pfam" id="PF13424">
    <property type="entry name" value="TPR_12"/>
    <property type="match status" value="1"/>
</dbReference>
<sequence length="407" mass="48667">MNYKGYILYELDHQKINDKILEKQNLSIDRLKSVEELSAKELKAYLKVIGLTQAMIDQKLNHLDNLIAQFTKHVIYINVEKADFVYYEIATYDEFLPYTEYYHMAELLKLRYFISARKNEYITSSVKKLKKLKPHFSSSEEILFEYFLGMVEMMQSNFINANERFENLARTYTTFIGFEAEFYYHLSLIKTNLEEQSRAIYYGKKALEYASAQYNFKRILLIQMGLAVNFSNAHIYEDAAECYDHVLRNAEMLDQKDMIPYIYHNMADLHYKTQNYSVALAYFKIAQQHFSQNDMYYVNCLFNIGLTEIELKKHGDALNTFEELYQIAKEKRLENFQLYSSYYLMSLSGPEQEAMDYLENEVLPFTKSLPEEKYMEDLFSQLLVRYYRKLKKFDKAFQFISDYKYTH</sequence>
<dbReference type="SMART" id="SM00028">
    <property type="entry name" value="TPR"/>
    <property type="match status" value="4"/>
</dbReference>
<dbReference type="InterPro" id="IPR011990">
    <property type="entry name" value="TPR-like_helical_dom_sf"/>
</dbReference>
<comment type="caution">
    <text evidence="1">The sequence shown here is derived from an EMBL/GenBank/DDBJ whole genome shotgun (WGS) entry which is preliminary data.</text>
</comment>
<dbReference type="EMBL" id="JBHSEF010000022">
    <property type="protein sequence ID" value="MFC4355188.1"/>
    <property type="molecule type" value="Genomic_DNA"/>
</dbReference>
<dbReference type="InterPro" id="IPR019734">
    <property type="entry name" value="TPR_rpt"/>
</dbReference>
<keyword evidence="2" id="KW-1185">Reference proteome</keyword>
<gene>
    <name evidence="1" type="ORF">ACFO0S_09030</name>
</gene>
<protein>
    <submittedName>
        <fullName evidence="1">Tetratricopeptide repeat protein</fullName>
    </submittedName>
</protein>
<proteinExistence type="predicted"/>
<evidence type="ECO:0000313" key="1">
    <source>
        <dbReference type="EMBL" id="MFC4355188.1"/>
    </source>
</evidence>
<accession>A0ABV8UXC4</accession>
<dbReference type="Proteomes" id="UP001595733">
    <property type="component" value="Unassembled WGS sequence"/>
</dbReference>
<organism evidence="1 2">
    <name type="scientific">Chryseomicrobium palamuruense</name>
    <dbReference type="NCBI Taxonomy" id="682973"/>
    <lineage>
        <taxon>Bacteria</taxon>
        <taxon>Bacillati</taxon>
        <taxon>Bacillota</taxon>
        <taxon>Bacilli</taxon>
        <taxon>Bacillales</taxon>
        <taxon>Caryophanaceae</taxon>
        <taxon>Chryseomicrobium</taxon>
    </lineage>
</organism>
<dbReference type="RefSeq" id="WP_378141579.1">
    <property type="nucleotide sequence ID" value="NZ_JBHSEF010000022.1"/>
</dbReference>